<dbReference type="Pfam" id="PF06508">
    <property type="entry name" value="QueC"/>
    <property type="match status" value="1"/>
</dbReference>
<evidence type="ECO:0000256" key="3">
    <source>
        <dbReference type="ARBA" id="ARBA00022723"/>
    </source>
</evidence>
<evidence type="ECO:0000313" key="13">
    <source>
        <dbReference type="Proteomes" id="UP000236262"/>
    </source>
</evidence>
<dbReference type="Gene3D" id="3.40.50.620">
    <property type="entry name" value="HUPs"/>
    <property type="match status" value="1"/>
</dbReference>
<evidence type="ECO:0000256" key="5">
    <source>
        <dbReference type="ARBA" id="ARBA00022785"/>
    </source>
</evidence>
<evidence type="ECO:0000256" key="9">
    <source>
        <dbReference type="ARBA" id="ARBA00039149"/>
    </source>
</evidence>
<accession>A0A3G6RVY7</accession>
<keyword evidence="5" id="KW-0671">Queuosine biosynthesis</keyword>
<keyword evidence="4" id="KW-0547">Nucleotide-binding</keyword>
<dbReference type="GO" id="GO:0016874">
    <property type="term" value="F:ligase activity"/>
    <property type="evidence" value="ECO:0007669"/>
    <property type="project" value="UniProtKB-KW"/>
</dbReference>
<keyword evidence="7" id="KW-0067">ATP-binding</keyword>
<comment type="catalytic activity">
    <reaction evidence="10">
        <text>7-carboxy-7-carbaguanine + NH4(+) + 2 ATP = 7-cyano-7-carbaguanine + 2 AMP + 2 diphosphate + 2 H(+)</text>
        <dbReference type="Rhea" id="RHEA:27982"/>
        <dbReference type="ChEBI" id="CHEBI:15378"/>
        <dbReference type="ChEBI" id="CHEBI:28938"/>
        <dbReference type="ChEBI" id="CHEBI:30616"/>
        <dbReference type="ChEBI" id="CHEBI:33019"/>
        <dbReference type="ChEBI" id="CHEBI:45075"/>
        <dbReference type="ChEBI" id="CHEBI:61036"/>
        <dbReference type="ChEBI" id="CHEBI:456215"/>
        <dbReference type="EC" id="6.3.4.20"/>
    </reaction>
</comment>
<keyword evidence="6" id="KW-0862">Zinc</keyword>
<reference evidence="11 14" key="2">
    <citation type="submission" date="2018-11" db="EMBL/GenBank/DDBJ databases">
        <title>Proposal to divide the Flavobacteriaceae and reorganize its genera based on Amino Acid Identity values calculated from whole genome sequences.</title>
        <authorList>
            <person name="Nicholson A.C."/>
            <person name="Gulvik C.A."/>
            <person name="Whitney A.M."/>
            <person name="Humrighouse B.W."/>
            <person name="Bell M."/>
            <person name="Holmes B."/>
            <person name="Steigerwalt A.G."/>
            <person name="Villarma A."/>
            <person name="Sheth M."/>
            <person name="Batra D."/>
            <person name="Pryor J."/>
            <person name="Bernardet J.-F."/>
            <person name="Hugo C."/>
            <person name="Kampfer P."/>
            <person name="Newman J."/>
            <person name="McQuiston J.R."/>
        </authorList>
    </citation>
    <scope>NUCLEOTIDE SEQUENCE [LARGE SCALE GENOMIC DNA]</scope>
    <source>
        <strain evidence="11 14">KC_1864</strain>
    </source>
</reference>
<evidence type="ECO:0000256" key="4">
    <source>
        <dbReference type="ARBA" id="ARBA00022741"/>
    </source>
</evidence>
<evidence type="ECO:0000256" key="7">
    <source>
        <dbReference type="ARBA" id="ARBA00022840"/>
    </source>
</evidence>
<keyword evidence="14" id="KW-1185">Reference proteome</keyword>
<sequence>MNLNEGVILVSGGLDSTTLCYLFIKNNINFTPLIINYGQHCFDKELQSLKVVLPEKHLNDLEIIDISDIYKFSNSKFINPANLWEDNITADDLYIPYRNVLLLTAAASFARTLNYNSVYSAFINSNHAKEIDCSNEFFNNLESLLSEYGSVKIEMPFRNLSKFEVAKLGIELNAPIGKTFSCQASPIIPCGACPNCVDRLDALKRIKDEL</sequence>
<dbReference type="KEGG" id="clac:EG342_21660"/>
<dbReference type="PANTHER" id="PTHR42914:SF1">
    <property type="entry name" value="7-CYANO-7-DEAZAGUANINE SYNTHASE"/>
    <property type="match status" value="1"/>
</dbReference>
<dbReference type="SUPFAM" id="SSF52402">
    <property type="entry name" value="Adenine nucleotide alpha hydrolases-like"/>
    <property type="match status" value="1"/>
</dbReference>
<organism evidence="12 13">
    <name type="scientific">Chryseobacterium lactis</name>
    <dbReference type="NCBI Taxonomy" id="1241981"/>
    <lineage>
        <taxon>Bacteria</taxon>
        <taxon>Pseudomonadati</taxon>
        <taxon>Bacteroidota</taxon>
        <taxon>Flavobacteriia</taxon>
        <taxon>Flavobacteriales</taxon>
        <taxon>Weeksellaceae</taxon>
        <taxon>Chryseobacterium group</taxon>
        <taxon>Chryseobacterium</taxon>
    </lineage>
</organism>
<comment type="pathway">
    <text evidence="1">Purine metabolism; 7-cyano-7-deazaguanine biosynthesis.</text>
</comment>
<keyword evidence="2" id="KW-0436">Ligase</keyword>
<dbReference type="OrthoDB" id="1426978at2"/>
<comment type="similarity">
    <text evidence="8">Belongs to the QueC family.</text>
</comment>
<gene>
    <name evidence="12" type="ORF">C1637_05690</name>
    <name evidence="11" type="ORF">EG342_21660</name>
</gene>
<dbReference type="Proteomes" id="UP000279972">
    <property type="component" value="Chromosome"/>
</dbReference>
<evidence type="ECO:0000256" key="6">
    <source>
        <dbReference type="ARBA" id="ARBA00022833"/>
    </source>
</evidence>
<dbReference type="GO" id="GO:0046872">
    <property type="term" value="F:metal ion binding"/>
    <property type="evidence" value="ECO:0007669"/>
    <property type="project" value="UniProtKB-KW"/>
</dbReference>
<evidence type="ECO:0000256" key="8">
    <source>
        <dbReference type="ARBA" id="ARBA00037993"/>
    </source>
</evidence>
<dbReference type="InterPro" id="IPR018317">
    <property type="entry name" value="QueC"/>
</dbReference>
<dbReference type="EMBL" id="CP033924">
    <property type="protein sequence ID" value="AZA85260.1"/>
    <property type="molecule type" value="Genomic_DNA"/>
</dbReference>
<dbReference type="InterPro" id="IPR014729">
    <property type="entry name" value="Rossmann-like_a/b/a_fold"/>
</dbReference>
<protein>
    <recommendedName>
        <fullName evidence="9">7-cyano-7-deazaguanine synthase</fullName>
        <ecNumber evidence="9">6.3.4.20</ecNumber>
    </recommendedName>
</protein>
<evidence type="ECO:0000313" key="11">
    <source>
        <dbReference type="EMBL" id="AZA85260.1"/>
    </source>
</evidence>
<dbReference type="EMBL" id="PPEH01000002">
    <property type="protein sequence ID" value="PNW14834.1"/>
    <property type="molecule type" value="Genomic_DNA"/>
</dbReference>
<dbReference type="AlphaFoldDB" id="A0A3G6RVY7"/>
<dbReference type="EC" id="6.3.4.20" evidence="9"/>
<keyword evidence="3" id="KW-0479">Metal-binding</keyword>
<dbReference type="GO" id="GO:0005524">
    <property type="term" value="F:ATP binding"/>
    <property type="evidence" value="ECO:0007669"/>
    <property type="project" value="UniProtKB-KW"/>
</dbReference>
<evidence type="ECO:0000313" key="12">
    <source>
        <dbReference type="EMBL" id="PNW14834.1"/>
    </source>
</evidence>
<reference evidence="12 13" key="1">
    <citation type="submission" date="2018-01" db="EMBL/GenBank/DDBJ databases">
        <title>Draft genome sequences of Chryseobacterium lactis NCTC11390, Chryseobacterium oncorhynchi 701B-08, and Chryseobacterium viscerum 687B-08.</title>
        <authorList>
            <person name="Jeong J.-J."/>
            <person name="Lee Y.J."/>
            <person name="Park B."/>
            <person name="Choi I.-G."/>
            <person name="Kim K.D."/>
        </authorList>
    </citation>
    <scope>NUCLEOTIDE SEQUENCE [LARGE SCALE GENOMIC DNA]</scope>
    <source>
        <strain evidence="12 13">NCTC11390</strain>
    </source>
</reference>
<dbReference type="PANTHER" id="PTHR42914">
    <property type="entry name" value="7-CYANO-7-DEAZAGUANINE SYNTHASE"/>
    <property type="match status" value="1"/>
</dbReference>
<dbReference type="GO" id="GO:0008616">
    <property type="term" value="P:tRNA queuosine(34) biosynthetic process"/>
    <property type="evidence" value="ECO:0007669"/>
    <property type="project" value="UniProtKB-KW"/>
</dbReference>
<evidence type="ECO:0000256" key="10">
    <source>
        <dbReference type="ARBA" id="ARBA00047890"/>
    </source>
</evidence>
<evidence type="ECO:0000256" key="1">
    <source>
        <dbReference type="ARBA" id="ARBA00005061"/>
    </source>
</evidence>
<name>A0A3G6RVY7_CHRLC</name>
<evidence type="ECO:0000313" key="14">
    <source>
        <dbReference type="Proteomes" id="UP000279972"/>
    </source>
</evidence>
<dbReference type="Proteomes" id="UP000236262">
    <property type="component" value="Unassembled WGS sequence"/>
</dbReference>
<proteinExistence type="inferred from homology"/>
<evidence type="ECO:0000256" key="2">
    <source>
        <dbReference type="ARBA" id="ARBA00022598"/>
    </source>
</evidence>